<dbReference type="Proteomes" id="UP000499080">
    <property type="component" value="Unassembled WGS sequence"/>
</dbReference>
<accession>A0A4Y2MFJ3</accession>
<reference evidence="2 3" key="1">
    <citation type="journal article" date="2019" name="Sci. Rep.">
        <title>Orb-weaving spider Araneus ventricosus genome elucidates the spidroin gene catalogue.</title>
        <authorList>
            <person name="Kono N."/>
            <person name="Nakamura H."/>
            <person name="Ohtoshi R."/>
            <person name="Moran D.A.P."/>
            <person name="Shinohara A."/>
            <person name="Yoshida Y."/>
            <person name="Fujiwara M."/>
            <person name="Mori M."/>
            <person name="Tomita M."/>
            <person name="Arakawa K."/>
        </authorList>
    </citation>
    <scope>NUCLEOTIDE SEQUENCE [LARGE SCALE GENOMIC DNA]</scope>
</reference>
<gene>
    <name evidence="2" type="ORF">AVEN_120049_1</name>
</gene>
<dbReference type="EMBL" id="BGPR01007217">
    <property type="protein sequence ID" value="GBN25242.1"/>
    <property type="molecule type" value="Genomic_DNA"/>
</dbReference>
<protein>
    <recommendedName>
        <fullName evidence="1">p53 transactivation domain-containing protein</fullName>
    </recommendedName>
</protein>
<dbReference type="Pfam" id="PF08563">
    <property type="entry name" value="P53_TAD"/>
    <property type="match status" value="1"/>
</dbReference>
<evidence type="ECO:0000313" key="2">
    <source>
        <dbReference type="EMBL" id="GBN25242.1"/>
    </source>
</evidence>
<evidence type="ECO:0000313" key="3">
    <source>
        <dbReference type="Proteomes" id="UP000499080"/>
    </source>
</evidence>
<name>A0A4Y2MFJ3_ARAVE</name>
<keyword evidence="3" id="KW-1185">Reference proteome</keyword>
<sequence>MGDENAASIASSQESLPLSQDTFEYLWNELVVLNGASLAVLPSDPPVMLPINLEICCKELDLMLVESINVLLAGQTFVYHALLAVDRLLQALKKKAQWLGGDFRQVLPVTLRGSWIIMNDVYKM</sequence>
<proteinExistence type="predicted"/>
<comment type="caution">
    <text evidence="2">The sequence shown here is derived from an EMBL/GenBank/DDBJ whole genome shotgun (WGS) entry which is preliminary data.</text>
</comment>
<organism evidence="2 3">
    <name type="scientific">Araneus ventricosus</name>
    <name type="common">Orbweaver spider</name>
    <name type="synonym">Epeira ventricosa</name>
    <dbReference type="NCBI Taxonomy" id="182803"/>
    <lineage>
        <taxon>Eukaryota</taxon>
        <taxon>Metazoa</taxon>
        <taxon>Ecdysozoa</taxon>
        <taxon>Arthropoda</taxon>
        <taxon>Chelicerata</taxon>
        <taxon>Arachnida</taxon>
        <taxon>Araneae</taxon>
        <taxon>Araneomorphae</taxon>
        <taxon>Entelegynae</taxon>
        <taxon>Araneoidea</taxon>
        <taxon>Araneidae</taxon>
        <taxon>Araneus</taxon>
    </lineage>
</organism>
<feature type="domain" description="p53 transactivation" evidence="1">
    <location>
        <begin position="14"/>
        <end position="32"/>
    </location>
</feature>
<dbReference type="AlphaFoldDB" id="A0A4Y2MFJ3"/>
<evidence type="ECO:0000259" key="1">
    <source>
        <dbReference type="Pfam" id="PF08563"/>
    </source>
</evidence>
<dbReference type="InterPro" id="IPR013872">
    <property type="entry name" value="p53_transactivation_domain"/>
</dbReference>